<feature type="domain" description="HTH lysR-type" evidence="5">
    <location>
        <begin position="1"/>
        <end position="58"/>
    </location>
</feature>
<dbReference type="InterPro" id="IPR005119">
    <property type="entry name" value="LysR_subst-bd"/>
</dbReference>
<dbReference type="Gene3D" id="3.40.190.290">
    <property type="match status" value="1"/>
</dbReference>
<dbReference type="InterPro" id="IPR000847">
    <property type="entry name" value="LysR_HTH_N"/>
</dbReference>
<dbReference type="SUPFAM" id="SSF46785">
    <property type="entry name" value="Winged helix' DNA-binding domain"/>
    <property type="match status" value="1"/>
</dbReference>
<evidence type="ECO:0000313" key="7">
    <source>
        <dbReference type="Proteomes" id="UP001165135"/>
    </source>
</evidence>
<dbReference type="InterPro" id="IPR036388">
    <property type="entry name" value="WH-like_DNA-bd_sf"/>
</dbReference>
<dbReference type="Pfam" id="PF00126">
    <property type="entry name" value="HTH_1"/>
    <property type="match status" value="1"/>
</dbReference>
<comment type="caution">
    <text evidence="6">The sequence shown here is derived from an EMBL/GenBank/DDBJ whole genome shotgun (WGS) entry which is preliminary data.</text>
</comment>
<keyword evidence="3" id="KW-0238">DNA-binding</keyword>
<dbReference type="Proteomes" id="UP001165135">
    <property type="component" value="Unassembled WGS sequence"/>
</dbReference>
<reference evidence="6" key="1">
    <citation type="submission" date="2023-03" db="EMBL/GenBank/DDBJ databases">
        <title>Actinoallomurus iriomotensis NBRC 103681.</title>
        <authorList>
            <person name="Ichikawa N."/>
            <person name="Sato H."/>
            <person name="Tonouchi N."/>
        </authorList>
    </citation>
    <scope>NUCLEOTIDE SEQUENCE</scope>
    <source>
        <strain evidence="6">NBRC 103681</strain>
    </source>
</reference>
<dbReference type="FunFam" id="1.10.10.10:FF:000001">
    <property type="entry name" value="LysR family transcriptional regulator"/>
    <property type="match status" value="1"/>
</dbReference>
<dbReference type="PROSITE" id="PS50931">
    <property type="entry name" value="HTH_LYSR"/>
    <property type="match status" value="1"/>
</dbReference>
<proteinExistence type="inferred from homology"/>
<dbReference type="AlphaFoldDB" id="A0A9W6RP12"/>
<evidence type="ECO:0000256" key="1">
    <source>
        <dbReference type="ARBA" id="ARBA00009437"/>
    </source>
</evidence>
<protein>
    <submittedName>
        <fullName evidence="6">LysR family transcriptional regulator</fullName>
    </submittedName>
</protein>
<dbReference type="GO" id="GO:0003700">
    <property type="term" value="F:DNA-binding transcription factor activity"/>
    <property type="evidence" value="ECO:0007669"/>
    <property type="project" value="InterPro"/>
</dbReference>
<dbReference type="SUPFAM" id="SSF53850">
    <property type="entry name" value="Periplasmic binding protein-like II"/>
    <property type="match status" value="1"/>
</dbReference>
<name>A0A9W6RP12_9ACTN</name>
<evidence type="ECO:0000259" key="5">
    <source>
        <dbReference type="PROSITE" id="PS50931"/>
    </source>
</evidence>
<gene>
    <name evidence="6" type="ORF">Airi01_074350</name>
</gene>
<evidence type="ECO:0000313" key="6">
    <source>
        <dbReference type="EMBL" id="GLY79168.1"/>
    </source>
</evidence>
<organism evidence="6 7">
    <name type="scientific">Actinoallomurus iriomotensis</name>
    <dbReference type="NCBI Taxonomy" id="478107"/>
    <lineage>
        <taxon>Bacteria</taxon>
        <taxon>Bacillati</taxon>
        <taxon>Actinomycetota</taxon>
        <taxon>Actinomycetes</taxon>
        <taxon>Streptosporangiales</taxon>
        <taxon>Thermomonosporaceae</taxon>
        <taxon>Actinoallomurus</taxon>
    </lineage>
</organism>
<keyword evidence="4" id="KW-0804">Transcription</keyword>
<comment type="similarity">
    <text evidence="1">Belongs to the LysR transcriptional regulatory family.</text>
</comment>
<dbReference type="PRINTS" id="PR00039">
    <property type="entry name" value="HTHLYSR"/>
</dbReference>
<dbReference type="Gene3D" id="1.10.10.10">
    <property type="entry name" value="Winged helix-like DNA-binding domain superfamily/Winged helix DNA-binding domain"/>
    <property type="match status" value="1"/>
</dbReference>
<evidence type="ECO:0000256" key="2">
    <source>
        <dbReference type="ARBA" id="ARBA00023015"/>
    </source>
</evidence>
<dbReference type="Pfam" id="PF03466">
    <property type="entry name" value="LysR_substrate"/>
    <property type="match status" value="1"/>
</dbReference>
<accession>A0A9W6RP12</accession>
<dbReference type="InterPro" id="IPR036390">
    <property type="entry name" value="WH_DNA-bd_sf"/>
</dbReference>
<dbReference type="GO" id="GO:0003677">
    <property type="term" value="F:DNA binding"/>
    <property type="evidence" value="ECO:0007669"/>
    <property type="project" value="UniProtKB-KW"/>
</dbReference>
<dbReference type="RefSeq" id="WP_285630241.1">
    <property type="nucleotide sequence ID" value="NZ_BSTJ01000010.1"/>
</dbReference>
<dbReference type="PANTHER" id="PTHR30346:SF28">
    <property type="entry name" value="HTH-TYPE TRANSCRIPTIONAL REGULATOR CYNR"/>
    <property type="match status" value="1"/>
</dbReference>
<keyword evidence="2" id="KW-0805">Transcription regulation</keyword>
<dbReference type="GO" id="GO:0032993">
    <property type="term" value="C:protein-DNA complex"/>
    <property type="evidence" value="ECO:0007669"/>
    <property type="project" value="TreeGrafter"/>
</dbReference>
<evidence type="ECO:0000256" key="3">
    <source>
        <dbReference type="ARBA" id="ARBA00023125"/>
    </source>
</evidence>
<dbReference type="EMBL" id="BSTJ01000010">
    <property type="protein sequence ID" value="GLY79168.1"/>
    <property type="molecule type" value="Genomic_DNA"/>
</dbReference>
<evidence type="ECO:0000256" key="4">
    <source>
        <dbReference type="ARBA" id="ARBA00023163"/>
    </source>
</evidence>
<dbReference type="PANTHER" id="PTHR30346">
    <property type="entry name" value="TRANSCRIPTIONAL DUAL REGULATOR HCAR-RELATED"/>
    <property type="match status" value="1"/>
</dbReference>
<sequence>METRKLEVFLAVAEERSFTRAAERLHIVQSGVSTSVRSLERELGTPLFDRMAQRITLTEAGRALAPEARRVLAAVRHARQAVQEAGGGLRGTLELGVLFGVTPDHIRESLAVFRERFPMVDIRLRAPEARGAAGHIERLRDGSMDLAVLITIGAVPGIDLYPLTDGEVVLACPPGHRLADAPSIGLHDVVEETFIDFPPGWGVRGAVDRAFVTAGIQQRHITFETGDMSSILDLVRLRAGIAFVPVPITADVKDLRFVPVRPRPPTYQIALAASRVRRPSPVSRQFLRTVLASDDDTAAAAWRRRRGAHTDE</sequence>